<keyword evidence="4" id="KW-1185">Reference proteome</keyword>
<dbReference type="SUPFAM" id="SSF54695">
    <property type="entry name" value="POZ domain"/>
    <property type="match status" value="1"/>
</dbReference>
<dbReference type="InterPro" id="IPR000210">
    <property type="entry name" value="BTB/POZ_dom"/>
</dbReference>
<evidence type="ECO:0000259" key="2">
    <source>
        <dbReference type="PROSITE" id="PS50144"/>
    </source>
</evidence>
<accession>A0AAV4SDT7</accession>
<dbReference type="InterPro" id="IPR002083">
    <property type="entry name" value="MATH/TRAF_dom"/>
</dbReference>
<feature type="domain" description="BTB" evidence="1">
    <location>
        <begin position="378"/>
        <end position="445"/>
    </location>
</feature>
<evidence type="ECO:0000313" key="3">
    <source>
        <dbReference type="EMBL" id="GIY30552.1"/>
    </source>
</evidence>
<dbReference type="InterPro" id="IPR011333">
    <property type="entry name" value="SKP1/BTB/POZ_sf"/>
</dbReference>
<dbReference type="AlphaFoldDB" id="A0AAV4SDT7"/>
<gene>
    <name evidence="3" type="primary">SPOP</name>
    <name evidence="3" type="ORF">CEXT_575471</name>
</gene>
<organism evidence="3 4">
    <name type="scientific">Caerostris extrusa</name>
    <name type="common">Bark spider</name>
    <name type="synonym">Caerostris bankana</name>
    <dbReference type="NCBI Taxonomy" id="172846"/>
    <lineage>
        <taxon>Eukaryota</taxon>
        <taxon>Metazoa</taxon>
        <taxon>Ecdysozoa</taxon>
        <taxon>Arthropoda</taxon>
        <taxon>Chelicerata</taxon>
        <taxon>Arachnida</taxon>
        <taxon>Araneae</taxon>
        <taxon>Araneomorphae</taxon>
        <taxon>Entelegynae</taxon>
        <taxon>Araneoidea</taxon>
        <taxon>Araneidae</taxon>
        <taxon>Caerostris</taxon>
    </lineage>
</organism>
<dbReference type="CDD" id="cd18186">
    <property type="entry name" value="BTB_POZ_ZBTB_KLHL-like"/>
    <property type="match status" value="1"/>
</dbReference>
<sequence>MAYETTKENEAFIFNWRVENYSLCPQKRNFSLESPSFIMGILDKTKWHISLYPKGTSDDFIVCALYRENDTGSGSVTINTQFSFLLADGITKYEFKIESNSYSKQQSTSHRLMDRSKLLAKKHVLLPRDVLTIQCRMWKKDTQVTTIVPTAAVKTLTACLYGEKEAASVKLPDVMCITAETEVMNLKKKLYPYLNECSAKTRMGNEEISFMWPIKNFSSLKVNQSFSVPLVPVSKKTPPLILTVTLASDDNVQINIHKITEKETGEIFMICRMALMEINGREHIVSEKEHYFNSPTTNEEWNFPPFFKKTEIMEVKNVCLPNDILSLSFLFTISTGIEISLIDECNFVSLACEKSTNVSDIGSLTDDIKSFYIDRKLFDVRLKVGEQSLLAHRAVLASRSPVFTAMFEYDTKEKIMNEIDITDIDFKTLDRMLTFIYTDDTEIQSTSNAIKLYAVADKYQIDSLRRKCSLFLTSKVNSRNVYSILVLSNLHQDKDLKKSAENFLYKPPYDALFSAEFEAFMRSNIELARETLHNWINGIKSEIALEF</sequence>
<dbReference type="GO" id="GO:0030163">
    <property type="term" value="P:protein catabolic process"/>
    <property type="evidence" value="ECO:0007669"/>
    <property type="project" value="UniProtKB-ARBA"/>
</dbReference>
<dbReference type="Gene3D" id="3.30.710.10">
    <property type="entry name" value="Potassium Channel Kv1.1, Chain A"/>
    <property type="match status" value="1"/>
</dbReference>
<dbReference type="EMBL" id="BPLR01009245">
    <property type="protein sequence ID" value="GIY30552.1"/>
    <property type="molecule type" value="Genomic_DNA"/>
</dbReference>
<dbReference type="Pfam" id="PF22486">
    <property type="entry name" value="MATH_2"/>
    <property type="match status" value="1"/>
</dbReference>
<evidence type="ECO:0000313" key="4">
    <source>
        <dbReference type="Proteomes" id="UP001054945"/>
    </source>
</evidence>
<dbReference type="InterPro" id="IPR008974">
    <property type="entry name" value="TRAF-like"/>
</dbReference>
<reference evidence="3 4" key="1">
    <citation type="submission" date="2021-06" db="EMBL/GenBank/DDBJ databases">
        <title>Caerostris extrusa draft genome.</title>
        <authorList>
            <person name="Kono N."/>
            <person name="Arakawa K."/>
        </authorList>
    </citation>
    <scope>NUCLEOTIDE SEQUENCE [LARGE SCALE GENOMIC DNA]</scope>
</reference>
<comment type="caution">
    <text evidence="3">The sequence shown here is derived from an EMBL/GenBank/DDBJ whole genome shotgun (WGS) entry which is preliminary data.</text>
</comment>
<protein>
    <submittedName>
        <fullName evidence="3">Speckle-type POZ protein</fullName>
    </submittedName>
</protein>
<dbReference type="Gene3D" id="1.25.40.420">
    <property type="match status" value="1"/>
</dbReference>
<dbReference type="PANTHER" id="PTHR24413">
    <property type="entry name" value="SPECKLE-TYPE POZ PROTEIN"/>
    <property type="match status" value="1"/>
</dbReference>
<dbReference type="SMART" id="SM00225">
    <property type="entry name" value="BTB"/>
    <property type="match status" value="1"/>
</dbReference>
<dbReference type="Proteomes" id="UP001054945">
    <property type="component" value="Unassembled WGS sequence"/>
</dbReference>
<dbReference type="SUPFAM" id="SSF49599">
    <property type="entry name" value="TRAF domain-like"/>
    <property type="match status" value="2"/>
</dbReference>
<evidence type="ECO:0000259" key="1">
    <source>
        <dbReference type="PROSITE" id="PS50097"/>
    </source>
</evidence>
<dbReference type="Gene3D" id="2.60.210.10">
    <property type="entry name" value="Apoptosis, Tumor Necrosis Factor Receptor Associated Protein 2, Chain A"/>
    <property type="match status" value="1"/>
</dbReference>
<feature type="domain" description="MATH" evidence="2">
    <location>
        <begin position="11"/>
        <end position="137"/>
    </location>
</feature>
<dbReference type="PROSITE" id="PS50097">
    <property type="entry name" value="BTB"/>
    <property type="match status" value="1"/>
</dbReference>
<dbReference type="Pfam" id="PF00651">
    <property type="entry name" value="BTB"/>
    <property type="match status" value="1"/>
</dbReference>
<dbReference type="PROSITE" id="PS50144">
    <property type="entry name" value="MATH"/>
    <property type="match status" value="1"/>
</dbReference>
<name>A0AAV4SDT7_CAEEX</name>
<proteinExistence type="predicted"/>